<dbReference type="AlphaFoldDB" id="A0A851PF65"/>
<dbReference type="GO" id="GO:0001522">
    <property type="term" value="P:pseudouridine synthesis"/>
    <property type="evidence" value="ECO:0007669"/>
    <property type="project" value="InterPro"/>
</dbReference>
<dbReference type="SUPFAM" id="SSF55120">
    <property type="entry name" value="Pseudouridine synthase"/>
    <property type="match status" value="1"/>
</dbReference>
<feature type="non-terminal residue" evidence="1">
    <location>
        <position position="1"/>
    </location>
</feature>
<dbReference type="InterPro" id="IPR020103">
    <property type="entry name" value="PsdUridine_synth_cat_dom_sf"/>
</dbReference>
<evidence type="ECO:0000313" key="1">
    <source>
        <dbReference type="EMBL" id="NXC49832.1"/>
    </source>
</evidence>
<dbReference type="Gene3D" id="3.30.2350.10">
    <property type="entry name" value="Pseudouridine synthase"/>
    <property type="match status" value="1"/>
</dbReference>
<reference evidence="1" key="1">
    <citation type="submission" date="2019-09" db="EMBL/GenBank/DDBJ databases">
        <title>Bird 10,000 Genomes (B10K) Project - Family phase.</title>
        <authorList>
            <person name="Zhang G."/>
        </authorList>
    </citation>
    <scope>NUCLEOTIDE SEQUENCE</scope>
    <source>
        <strain evidence="1">B10K-DU-001-08</strain>
        <tissue evidence="1">Muscle</tissue>
    </source>
</reference>
<keyword evidence="2" id="KW-1185">Reference proteome</keyword>
<evidence type="ECO:0000313" key="2">
    <source>
        <dbReference type="Proteomes" id="UP000613066"/>
    </source>
</evidence>
<dbReference type="GO" id="GO:0009982">
    <property type="term" value="F:pseudouridine synthase activity"/>
    <property type="evidence" value="ECO:0007669"/>
    <property type="project" value="InterPro"/>
</dbReference>
<proteinExistence type="predicted"/>
<feature type="non-terminal residue" evidence="1">
    <location>
        <position position="206"/>
    </location>
</feature>
<organism evidence="1 2">
    <name type="scientific">Penelope pileata</name>
    <dbReference type="NCBI Taxonomy" id="1118817"/>
    <lineage>
        <taxon>Eukaryota</taxon>
        <taxon>Metazoa</taxon>
        <taxon>Chordata</taxon>
        <taxon>Craniata</taxon>
        <taxon>Vertebrata</taxon>
        <taxon>Euteleostomi</taxon>
        <taxon>Archelosauria</taxon>
        <taxon>Archosauria</taxon>
        <taxon>Dinosauria</taxon>
        <taxon>Saurischia</taxon>
        <taxon>Theropoda</taxon>
        <taxon>Coelurosauria</taxon>
        <taxon>Aves</taxon>
        <taxon>Neognathae</taxon>
        <taxon>Galloanserae</taxon>
        <taxon>Galliformes</taxon>
        <taxon>Cracidae</taxon>
        <taxon>Penelope</taxon>
    </lineage>
</organism>
<sequence>PGPPGQPGELTLTTLLPALRQRLGLPAELHVVKAPARECSGLVLLSGCHRTTERLQRFFTTARRRGHLPATYSAVTVGVPAEAEGEIRVGLCRQQHGDTAVVVPVPFPGRRSMARGEVKNTATRWRVLGAAGGCALLQLQPRTGCPHAPHAGKRLQFSMGGAVLPYAAPPIKCPPQVLDKELLQRLRLSPQHRLPLHLHLQQLALP</sequence>
<dbReference type="Proteomes" id="UP000613066">
    <property type="component" value="Unassembled WGS sequence"/>
</dbReference>
<gene>
    <name evidence="1" type="primary">Rpusd3</name>
    <name evidence="1" type="ORF">PENPIL_R07097</name>
</gene>
<name>A0A851PF65_9GALL</name>
<comment type="caution">
    <text evidence="1">The sequence shown here is derived from an EMBL/GenBank/DDBJ whole genome shotgun (WGS) entry which is preliminary data.</text>
</comment>
<protein>
    <submittedName>
        <fullName evidence="1">RUSD3 synthase</fullName>
    </submittedName>
</protein>
<dbReference type="EMBL" id="WBMW01005655">
    <property type="protein sequence ID" value="NXC49832.1"/>
    <property type="molecule type" value="Genomic_DNA"/>
</dbReference>
<dbReference type="GO" id="GO:0003723">
    <property type="term" value="F:RNA binding"/>
    <property type="evidence" value="ECO:0007669"/>
    <property type="project" value="InterPro"/>
</dbReference>
<dbReference type="OrthoDB" id="428658at2759"/>
<accession>A0A851PF65</accession>